<comment type="similarity">
    <text evidence="1">Belongs to the 'phage' integrase family.</text>
</comment>
<reference evidence="8 9" key="2">
    <citation type="submission" date="2019-01" db="EMBL/GenBank/DDBJ databases">
        <authorList>
            <person name="Li Y."/>
        </authorList>
    </citation>
    <scope>NUCLEOTIDE SEQUENCE [LARGE SCALE GENOMIC DNA]</scope>
    <source>
        <strain evidence="6 9">2D-5</strain>
        <strain evidence="7 8">SK2B-1</strain>
    </source>
</reference>
<evidence type="ECO:0000313" key="6">
    <source>
        <dbReference type="EMBL" id="RWR13433.1"/>
    </source>
</evidence>
<evidence type="ECO:0000259" key="5">
    <source>
        <dbReference type="PROSITE" id="PS51898"/>
    </source>
</evidence>
<name>A0A443J7G4_9RHOB</name>
<dbReference type="InterPro" id="IPR010998">
    <property type="entry name" value="Integrase_recombinase_N"/>
</dbReference>
<gene>
    <name evidence="7" type="ORF">D2T30_21840</name>
    <name evidence="6" type="ORF">D2T33_06935</name>
</gene>
<dbReference type="InterPro" id="IPR011010">
    <property type="entry name" value="DNA_brk_join_enz"/>
</dbReference>
<dbReference type="InterPro" id="IPR050090">
    <property type="entry name" value="Tyrosine_recombinase_XerCD"/>
</dbReference>
<feature type="domain" description="Tyr recombinase" evidence="5">
    <location>
        <begin position="151"/>
        <end position="322"/>
    </location>
</feature>
<proteinExistence type="inferred from homology"/>
<dbReference type="GO" id="GO:0006310">
    <property type="term" value="P:DNA recombination"/>
    <property type="evidence" value="ECO:0007669"/>
    <property type="project" value="UniProtKB-KW"/>
</dbReference>
<dbReference type="GO" id="GO:0003677">
    <property type="term" value="F:DNA binding"/>
    <property type="evidence" value="ECO:0007669"/>
    <property type="project" value="UniProtKB-KW"/>
</dbReference>
<dbReference type="PANTHER" id="PTHR30349:SF64">
    <property type="entry name" value="PROPHAGE INTEGRASE INTD-RELATED"/>
    <property type="match status" value="1"/>
</dbReference>
<keyword evidence="3" id="KW-0238">DNA-binding</keyword>
<organism evidence="7 8">
    <name type="scientific">Paenirhodobacter populi</name>
    <dbReference type="NCBI Taxonomy" id="2306993"/>
    <lineage>
        <taxon>Bacteria</taxon>
        <taxon>Pseudomonadati</taxon>
        <taxon>Pseudomonadota</taxon>
        <taxon>Alphaproteobacteria</taxon>
        <taxon>Rhodobacterales</taxon>
        <taxon>Rhodobacter group</taxon>
        <taxon>Paenirhodobacter</taxon>
    </lineage>
</organism>
<dbReference type="EMBL" id="SAUZ01000045">
    <property type="protein sequence ID" value="RWR16365.1"/>
    <property type="molecule type" value="Genomic_DNA"/>
</dbReference>
<dbReference type="InterPro" id="IPR013762">
    <property type="entry name" value="Integrase-like_cat_sf"/>
</dbReference>
<accession>A0A443IZ73</accession>
<evidence type="ECO:0000256" key="2">
    <source>
        <dbReference type="ARBA" id="ARBA00022908"/>
    </source>
</evidence>
<comment type="caution">
    <text evidence="7">The sequence shown here is derived from an EMBL/GenBank/DDBJ whole genome shotgun (WGS) entry which is preliminary data.</text>
</comment>
<dbReference type="Gene3D" id="1.10.443.10">
    <property type="entry name" value="Intergrase catalytic core"/>
    <property type="match status" value="1"/>
</dbReference>
<evidence type="ECO:0000256" key="1">
    <source>
        <dbReference type="ARBA" id="ARBA00008857"/>
    </source>
</evidence>
<evidence type="ECO:0000256" key="4">
    <source>
        <dbReference type="ARBA" id="ARBA00023172"/>
    </source>
</evidence>
<evidence type="ECO:0000313" key="7">
    <source>
        <dbReference type="EMBL" id="RWR16365.1"/>
    </source>
</evidence>
<dbReference type="PROSITE" id="PS51898">
    <property type="entry name" value="TYR_RECOMBINASE"/>
    <property type="match status" value="1"/>
</dbReference>
<sequence length="333" mass="37214">MPEYKVGRLRGGFCVIWHDPDGGRRRYKLDASTTAEAEAEARQIFRQAQAARKLTVADVWSAYRSDRDGRRIASHMGDTGKAILPTFGALIPEQIKVQDCRDYTDERRKIGRKDGTIRTELGHLRTCLRWAAENRMIEFAPSIERPAMPAPKDRYLTRAEIDRLLAADCEHHIRLAILLMLTTAARVGAVLELTWDRVDMVRGQINLRVDGLGPRKGRAVVPINGTLRAALTTAKERAMSEYVVEYAGAKIGSIKKGFHTACENAKLKGITPHVLRHTAAVHMVEAGIPIAEVAQFLGHSNPTVTYSTYGRFSPDHLRKAAEVLEFGKVRQVR</sequence>
<keyword evidence="2" id="KW-0229">DNA integration</keyword>
<dbReference type="PANTHER" id="PTHR30349">
    <property type="entry name" value="PHAGE INTEGRASE-RELATED"/>
    <property type="match status" value="1"/>
</dbReference>
<dbReference type="Proteomes" id="UP000285710">
    <property type="component" value="Unassembled WGS sequence"/>
</dbReference>
<dbReference type="Pfam" id="PF00589">
    <property type="entry name" value="Phage_integrase"/>
    <property type="match status" value="1"/>
</dbReference>
<dbReference type="Gene3D" id="1.10.150.130">
    <property type="match status" value="1"/>
</dbReference>
<dbReference type="AlphaFoldDB" id="A0A443J7G4"/>
<keyword evidence="9" id="KW-1185">Reference proteome</keyword>
<evidence type="ECO:0000256" key="3">
    <source>
        <dbReference type="ARBA" id="ARBA00023125"/>
    </source>
</evidence>
<dbReference type="InterPro" id="IPR002104">
    <property type="entry name" value="Integrase_catalytic"/>
</dbReference>
<reference evidence="8 9" key="1">
    <citation type="submission" date="2019-01" db="EMBL/GenBank/DDBJ databases">
        <title>Sinorhodobacter populi sp. nov. isolated from the symptomatic bark tissue of Populus euramericana canker.</title>
        <authorList>
            <person name="Xu G."/>
        </authorList>
    </citation>
    <scope>NUCLEOTIDE SEQUENCE [LARGE SCALE GENOMIC DNA]</scope>
    <source>
        <strain evidence="6 9">2D-5</strain>
        <strain evidence="7 8">SK2B-1</strain>
    </source>
</reference>
<protein>
    <submittedName>
        <fullName evidence="7">Site-specific integrase</fullName>
    </submittedName>
</protein>
<dbReference type="SUPFAM" id="SSF56349">
    <property type="entry name" value="DNA breaking-rejoining enzymes"/>
    <property type="match status" value="1"/>
</dbReference>
<dbReference type="EMBL" id="SAUW01000005">
    <property type="protein sequence ID" value="RWR13433.1"/>
    <property type="molecule type" value="Genomic_DNA"/>
</dbReference>
<dbReference type="GO" id="GO:0015074">
    <property type="term" value="P:DNA integration"/>
    <property type="evidence" value="ECO:0007669"/>
    <property type="project" value="UniProtKB-KW"/>
</dbReference>
<keyword evidence="4" id="KW-0233">DNA recombination</keyword>
<accession>A0A443J7G4</accession>
<dbReference type="Proteomes" id="UP000284476">
    <property type="component" value="Unassembled WGS sequence"/>
</dbReference>
<evidence type="ECO:0000313" key="9">
    <source>
        <dbReference type="Proteomes" id="UP000285710"/>
    </source>
</evidence>
<evidence type="ECO:0000313" key="8">
    <source>
        <dbReference type="Proteomes" id="UP000284476"/>
    </source>
</evidence>
<dbReference type="CDD" id="cd00796">
    <property type="entry name" value="INT_Rci_Hp1_C"/>
    <property type="match status" value="1"/>
</dbReference>